<name>A0A2G5K415_9RHOB</name>
<dbReference type="EMBL" id="MDGM01000012">
    <property type="protein sequence ID" value="PIB24165.1"/>
    <property type="molecule type" value="Genomic_DNA"/>
</dbReference>
<keyword evidence="2" id="KW-1185">Reference proteome</keyword>
<evidence type="ECO:0000313" key="2">
    <source>
        <dbReference type="Proteomes" id="UP000231516"/>
    </source>
</evidence>
<dbReference type="RefSeq" id="WP_099592444.1">
    <property type="nucleotide sequence ID" value="NZ_MDGM01000012.1"/>
</dbReference>
<reference evidence="1 2" key="1">
    <citation type="submission" date="2016-08" db="EMBL/GenBank/DDBJ databases">
        <title>Draft genome of Amylibacter sp. strain 4G11.</title>
        <authorList>
            <person name="Wong S.-K."/>
            <person name="Hamasaki K."/>
            <person name="Yoshizawa S."/>
        </authorList>
    </citation>
    <scope>NUCLEOTIDE SEQUENCE [LARGE SCALE GENOMIC DNA]</scope>
    <source>
        <strain evidence="1 2">4G11</strain>
    </source>
</reference>
<dbReference type="AlphaFoldDB" id="A0A2G5K415"/>
<protein>
    <submittedName>
        <fullName evidence="1">Uncharacterized protein</fullName>
    </submittedName>
</protein>
<organism evidence="1 2">
    <name type="scientific">Paramylibacter kogurei</name>
    <dbReference type="NCBI Taxonomy" id="1889778"/>
    <lineage>
        <taxon>Bacteria</taxon>
        <taxon>Pseudomonadati</taxon>
        <taxon>Pseudomonadota</taxon>
        <taxon>Alphaproteobacteria</taxon>
        <taxon>Rhodobacterales</taxon>
        <taxon>Paracoccaceae</taxon>
        <taxon>Paramylibacter</taxon>
    </lineage>
</organism>
<comment type="caution">
    <text evidence="1">The sequence shown here is derived from an EMBL/GenBank/DDBJ whole genome shotgun (WGS) entry which is preliminary data.</text>
</comment>
<sequence length="136" mass="14802">MNRRQFSLALGASAALPNMPLASSAPTIKTLGAKSAQYAHLWGRGIAQARPDISAKTLSSILQISETAAQDVMQHLIKTNVITTTKAKGVYQTIRPNNGMINHFGNKFDPSDIQKLAQRVINEPDETKIAPMEECE</sequence>
<proteinExistence type="predicted"/>
<dbReference type="Proteomes" id="UP000231516">
    <property type="component" value="Unassembled WGS sequence"/>
</dbReference>
<evidence type="ECO:0000313" key="1">
    <source>
        <dbReference type="EMBL" id="PIB24165.1"/>
    </source>
</evidence>
<accession>A0A2G5K415</accession>
<gene>
    <name evidence="1" type="ORF">BFP76_02740</name>
</gene>